<gene>
    <name evidence="8" type="ORF">CCE28_01695</name>
</gene>
<feature type="domain" description="Aminotransferase class I/classII large" evidence="7">
    <location>
        <begin position="31"/>
        <end position="379"/>
    </location>
</feature>
<dbReference type="CDD" id="cd00609">
    <property type="entry name" value="AAT_like"/>
    <property type="match status" value="1"/>
</dbReference>
<dbReference type="GO" id="GO:0006520">
    <property type="term" value="P:amino acid metabolic process"/>
    <property type="evidence" value="ECO:0007669"/>
    <property type="project" value="InterPro"/>
</dbReference>
<keyword evidence="5" id="KW-0663">Pyridoxal phosphate</keyword>
<dbReference type="RefSeq" id="WP_095130311.1">
    <property type="nucleotide sequence ID" value="NZ_NIBG01000001.1"/>
</dbReference>
<evidence type="ECO:0000256" key="1">
    <source>
        <dbReference type="ARBA" id="ARBA00001933"/>
    </source>
</evidence>
<dbReference type="InterPro" id="IPR004839">
    <property type="entry name" value="Aminotransferase_I/II_large"/>
</dbReference>
<evidence type="ECO:0000256" key="2">
    <source>
        <dbReference type="ARBA" id="ARBA00007441"/>
    </source>
</evidence>
<reference evidence="8 9" key="1">
    <citation type="submission" date="2017-06" db="EMBL/GenBank/DDBJ databases">
        <title>Draft genome sequence of anaerobic fermentative bacterium Anaeromicrobium sediminis DY2726D isolated from West Pacific Ocean sediments.</title>
        <authorList>
            <person name="Zeng X."/>
        </authorList>
    </citation>
    <scope>NUCLEOTIDE SEQUENCE [LARGE SCALE GENOMIC DNA]</scope>
    <source>
        <strain evidence="8 9">DY2726D</strain>
    </source>
</reference>
<evidence type="ECO:0000256" key="6">
    <source>
        <dbReference type="RuleBase" id="RU000481"/>
    </source>
</evidence>
<evidence type="ECO:0000256" key="4">
    <source>
        <dbReference type="ARBA" id="ARBA00022679"/>
    </source>
</evidence>
<dbReference type="EC" id="2.6.1.-" evidence="6"/>
<accession>A0A267MNJ1</accession>
<proteinExistence type="inferred from homology"/>
<comment type="cofactor">
    <cofactor evidence="1 6">
        <name>pyridoxal 5'-phosphate</name>
        <dbReference type="ChEBI" id="CHEBI:597326"/>
    </cofactor>
</comment>
<dbReference type="OrthoDB" id="9802328at2"/>
<dbReference type="PANTHER" id="PTHR46383">
    <property type="entry name" value="ASPARTATE AMINOTRANSFERASE"/>
    <property type="match status" value="1"/>
</dbReference>
<organism evidence="8 9">
    <name type="scientific">Anaeromicrobium sediminis</name>
    <dbReference type="NCBI Taxonomy" id="1478221"/>
    <lineage>
        <taxon>Bacteria</taxon>
        <taxon>Bacillati</taxon>
        <taxon>Bacillota</taxon>
        <taxon>Clostridia</taxon>
        <taxon>Peptostreptococcales</taxon>
        <taxon>Thermotaleaceae</taxon>
        <taxon>Anaeromicrobium</taxon>
    </lineage>
</organism>
<evidence type="ECO:0000256" key="3">
    <source>
        <dbReference type="ARBA" id="ARBA00022576"/>
    </source>
</evidence>
<evidence type="ECO:0000259" key="7">
    <source>
        <dbReference type="Pfam" id="PF00155"/>
    </source>
</evidence>
<sequence>MNFSKRILNMNESPIRKLTPYAEAAKSQNKKVYHLNIGQPDIETPHLFMNKIKSLEDKIIKYTSSTGNDELIDNFIEFYKDYGLDYKRDEILITNGASEGLLFTLMALGDVGDEIIIPEPFYTNYKGICSSIGINVVPITTKIEDAFHLPSKEDFINKITDKTKAILLSNPSNPTGVVYTKEEIETIATIAKEHNLYVISDEVYRDFIYDDKEFNSFGEINPIADRVILIDSLSKRFSACGARIGSIVTKNKLLIKEILKLCQLRLCCPMLEQIGAAELLKTPKDYFISSLDTYKKRRDVLYNELKKIPNITITKPEGAFYIVIKLPVKDAEDFCIWLLRDFSFNNETVMLSPAKNFYCSDLGHNEVRIAYVIDENELIKASQILKIGLEKYTLEKGC</sequence>
<dbReference type="EMBL" id="NIBG01000001">
    <property type="protein sequence ID" value="PAB61164.1"/>
    <property type="molecule type" value="Genomic_DNA"/>
</dbReference>
<dbReference type="Pfam" id="PF00155">
    <property type="entry name" value="Aminotran_1_2"/>
    <property type="match status" value="1"/>
</dbReference>
<dbReference type="InterPro" id="IPR004838">
    <property type="entry name" value="NHTrfase_class1_PyrdxlP-BS"/>
</dbReference>
<dbReference type="SUPFAM" id="SSF53383">
    <property type="entry name" value="PLP-dependent transferases"/>
    <property type="match status" value="1"/>
</dbReference>
<dbReference type="NCBIfam" id="NF005744">
    <property type="entry name" value="PRK07568.1"/>
    <property type="match status" value="1"/>
</dbReference>
<dbReference type="PROSITE" id="PS00105">
    <property type="entry name" value="AA_TRANSFER_CLASS_1"/>
    <property type="match status" value="1"/>
</dbReference>
<dbReference type="AlphaFoldDB" id="A0A267MNJ1"/>
<dbReference type="PRINTS" id="PR00753">
    <property type="entry name" value="ACCSYNTHASE"/>
</dbReference>
<keyword evidence="4 6" id="KW-0808">Transferase</keyword>
<keyword evidence="3 6" id="KW-0032">Aminotransferase</keyword>
<comment type="similarity">
    <text evidence="2 6">Belongs to the class-I pyridoxal-phosphate-dependent aminotransferase family.</text>
</comment>
<dbReference type="Gene3D" id="3.90.1150.10">
    <property type="entry name" value="Aspartate Aminotransferase, domain 1"/>
    <property type="match status" value="1"/>
</dbReference>
<evidence type="ECO:0000256" key="5">
    <source>
        <dbReference type="ARBA" id="ARBA00022898"/>
    </source>
</evidence>
<evidence type="ECO:0000313" key="9">
    <source>
        <dbReference type="Proteomes" id="UP000216024"/>
    </source>
</evidence>
<dbReference type="PANTHER" id="PTHR46383:SF1">
    <property type="entry name" value="ASPARTATE AMINOTRANSFERASE"/>
    <property type="match status" value="1"/>
</dbReference>
<dbReference type="InterPro" id="IPR015424">
    <property type="entry name" value="PyrdxlP-dep_Trfase"/>
</dbReference>
<dbReference type="Gene3D" id="3.40.640.10">
    <property type="entry name" value="Type I PLP-dependent aspartate aminotransferase-like (Major domain)"/>
    <property type="match status" value="1"/>
</dbReference>
<dbReference type="GO" id="GO:0008483">
    <property type="term" value="F:transaminase activity"/>
    <property type="evidence" value="ECO:0007669"/>
    <property type="project" value="UniProtKB-KW"/>
</dbReference>
<protein>
    <recommendedName>
        <fullName evidence="6">Aminotransferase</fullName>
        <ecNumber evidence="6">2.6.1.-</ecNumber>
    </recommendedName>
</protein>
<dbReference type="InterPro" id="IPR015422">
    <property type="entry name" value="PyrdxlP-dep_Trfase_small"/>
</dbReference>
<comment type="caution">
    <text evidence="8">The sequence shown here is derived from an EMBL/GenBank/DDBJ whole genome shotgun (WGS) entry which is preliminary data.</text>
</comment>
<name>A0A267MNJ1_9FIRM</name>
<dbReference type="GO" id="GO:0030170">
    <property type="term" value="F:pyridoxal phosphate binding"/>
    <property type="evidence" value="ECO:0007669"/>
    <property type="project" value="InterPro"/>
</dbReference>
<evidence type="ECO:0000313" key="8">
    <source>
        <dbReference type="EMBL" id="PAB61164.1"/>
    </source>
</evidence>
<dbReference type="Proteomes" id="UP000216024">
    <property type="component" value="Unassembled WGS sequence"/>
</dbReference>
<dbReference type="InterPro" id="IPR015421">
    <property type="entry name" value="PyrdxlP-dep_Trfase_major"/>
</dbReference>
<dbReference type="InterPro" id="IPR050596">
    <property type="entry name" value="AspAT/PAT-like"/>
</dbReference>
<keyword evidence="9" id="KW-1185">Reference proteome</keyword>